<proteinExistence type="predicted"/>
<dbReference type="Gene3D" id="1.10.1330.10">
    <property type="entry name" value="Dockerin domain"/>
    <property type="match status" value="1"/>
</dbReference>
<name>A0ABD5NR42_9EURY</name>
<dbReference type="Proteomes" id="UP001595846">
    <property type="component" value="Unassembled WGS sequence"/>
</dbReference>
<accession>A0ABD5NR42</accession>
<keyword evidence="2" id="KW-1185">Reference proteome</keyword>
<sequence length="420" mass="43331">MSTVRTQLPALVVAATLALCLLTASVAVAQDGSTEQGYEISIETGDGLVADDGQTIGVTMDNTNGESDLFSPIVELALPDAYSVSQDALERAYVEYPDGTTEPVNDAEIQSSSIGDGDAVFLFGENVPQGEAYTYYVNVSIDQPGTATVEAETRLLYNENDPSVTARTQQDVTANGYGTLTATVADPDGNEISDADVLVDGESVGSGAAAVDRVEGTYEVSAEAPDGSPVTLPTFERTIGVGDTTSVSYTVPDALQDPTVVATDRTAGVLAGSTSQVEAQSPTAERVRQVDVSFLLQTAGGTAVVAVPTESAVGPVSDRTGLVDSGTIELTDTGTVTNARIDAADDTMVTVTFDGYRLGDVTADGTVDSDDADTVASEVARQGAGTTYYDVDGDGEVTAVDAMYIAQYANDNRNADYSGT</sequence>
<dbReference type="InterPro" id="IPR002105">
    <property type="entry name" value="Dockerin_1_rpt"/>
</dbReference>
<dbReference type="RefSeq" id="WP_256532984.1">
    <property type="nucleotide sequence ID" value="NZ_CP101824.1"/>
</dbReference>
<dbReference type="AlphaFoldDB" id="A0ABD5NR42"/>
<protein>
    <submittedName>
        <fullName evidence="1">Dockerin type I domain-containing protein</fullName>
    </submittedName>
</protein>
<reference evidence="1 2" key="1">
    <citation type="journal article" date="2019" name="Int. J. Syst. Evol. Microbiol.">
        <title>The Global Catalogue of Microorganisms (GCM) 10K type strain sequencing project: providing services to taxonomists for standard genome sequencing and annotation.</title>
        <authorList>
            <consortium name="The Broad Institute Genomics Platform"/>
            <consortium name="The Broad Institute Genome Sequencing Center for Infectious Disease"/>
            <person name="Wu L."/>
            <person name="Ma J."/>
        </authorList>
    </citation>
    <scope>NUCLEOTIDE SEQUENCE [LARGE SCALE GENOMIC DNA]</scope>
    <source>
        <strain evidence="1 2">IBRC-M 10256</strain>
    </source>
</reference>
<comment type="caution">
    <text evidence="1">The sequence shown here is derived from an EMBL/GenBank/DDBJ whole genome shotgun (WGS) entry which is preliminary data.</text>
</comment>
<evidence type="ECO:0000313" key="1">
    <source>
        <dbReference type="EMBL" id="MFC3959471.1"/>
    </source>
</evidence>
<dbReference type="Pfam" id="PF00404">
    <property type="entry name" value="Dockerin_1"/>
    <property type="match status" value="1"/>
</dbReference>
<dbReference type="SUPFAM" id="SSF63446">
    <property type="entry name" value="Type I dockerin domain"/>
    <property type="match status" value="1"/>
</dbReference>
<dbReference type="InterPro" id="IPR036439">
    <property type="entry name" value="Dockerin_dom_sf"/>
</dbReference>
<evidence type="ECO:0000313" key="2">
    <source>
        <dbReference type="Proteomes" id="UP001595846"/>
    </source>
</evidence>
<organism evidence="1 2">
    <name type="scientific">Halovivax cerinus</name>
    <dbReference type="NCBI Taxonomy" id="1487865"/>
    <lineage>
        <taxon>Archaea</taxon>
        <taxon>Methanobacteriati</taxon>
        <taxon>Methanobacteriota</taxon>
        <taxon>Stenosarchaea group</taxon>
        <taxon>Halobacteria</taxon>
        <taxon>Halobacteriales</taxon>
        <taxon>Natrialbaceae</taxon>
        <taxon>Halovivax</taxon>
    </lineage>
</organism>
<gene>
    <name evidence="1" type="ORF">ACFOUR_13995</name>
</gene>
<dbReference type="GeneID" id="73902095"/>
<dbReference type="CDD" id="cd14256">
    <property type="entry name" value="Dockerin_I"/>
    <property type="match status" value="1"/>
</dbReference>
<dbReference type="EMBL" id="JBHSAQ010000013">
    <property type="protein sequence ID" value="MFC3959471.1"/>
    <property type="molecule type" value="Genomic_DNA"/>
</dbReference>